<evidence type="ECO:0008006" key="4">
    <source>
        <dbReference type="Google" id="ProtNLM"/>
    </source>
</evidence>
<dbReference type="Proteomes" id="UP000262939">
    <property type="component" value="Unassembled WGS sequence"/>
</dbReference>
<organism evidence="2 3">
    <name type="scientific">Peribacillus glennii</name>
    <dbReference type="NCBI Taxonomy" id="2303991"/>
    <lineage>
        <taxon>Bacteria</taxon>
        <taxon>Bacillati</taxon>
        <taxon>Bacillota</taxon>
        <taxon>Bacilli</taxon>
        <taxon>Bacillales</taxon>
        <taxon>Bacillaceae</taxon>
        <taxon>Peribacillus</taxon>
    </lineage>
</organism>
<gene>
    <name evidence="2" type="ORF">D0466_20425</name>
</gene>
<accession>A0A372L7I8</accession>
<evidence type="ECO:0000313" key="3">
    <source>
        <dbReference type="Proteomes" id="UP000262939"/>
    </source>
</evidence>
<keyword evidence="3" id="KW-1185">Reference proteome</keyword>
<evidence type="ECO:0000313" key="2">
    <source>
        <dbReference type="EMBL" id="RFU60723.1"/>
    </source>
</evidence>
<proteinExistence type="predicted"/>
<dbReference type="SUPFAM" id="SSF143842">
    <property type="entry name" value="YwmB-like"/>
    <property type="match status" value="1"/>
</dbReference>
<feature type="transmembrane region" description="Helical" evidence="1">
    <location>
        <begin position="24"/>
        <end position="45"/>
    </location>
</feature>
<dbReference type="Pfam" id="PF08680">
    <property type="entry name" value="DUF1779"/>
    <property type="match status" value="1"/>
</dbReference>
<dbReference type="Gene3D" id="3.30.360.40">
    <property type="entry name" value="YwmB-like"/>
    <property type="match status" value="1"/>
</dbReference>
<dbReference type="Gene3D" id="3.30.2030.10">
    <property type="entry name" value="YwmB-like"/>
    <property type="match status" value="1"/>
</dbReference>
<keyword evidence="1" id="KW-0812">Transmembrane</keyword>
<protein>
    <recommendedName>
        <fullName evidence="4">TATA-box binding protein</fullName>
    </recommendedName>
</protein>
<dbReference type="InterPro" id="IPR014794">
    <property type="entry name" value="DUF1779"/>
</dbReference>
<dbReference type="EMBL" id="QVTD01000022">
    <property type="protein sequence ID" value="RFU60723.1"/>
    <property type="molecule type" value="Genomic_DNA"/>
</dbReference>
<evidence type="ECO:0000256" key="1">
    <source>
        <dbReference type="SAM" id="Phobius"/>
    </source>
</evidence>
<reference evidence="2 3" key="1">
    <citation type="submission" date="2018-08" db="EMBL/GenBank/DDBJ databases">
        <title>Bacillus chawlae sp. nov., Bacillus glennii sp. nov., and Bacillus saganii sp. nov. Isolated from the Vehicle Assembly Building at Kennedy Space Center where the Viking Spacecraft were Assembled.</title>
        <authorList>
            <person name="Seuylemezian A."/>
            <person name="Vaishampayan P."/>
        </authorList>
    </citation>
    <scope>NUCLEOTIDE SEQUENCE [LARGE SCALE GENOMIC DNA]</scope>
    <source>
        <strain evidence="2 3">V44-8</strain>
    </source>
</reference>
<dbReference type="AlphaFoldDB" id="A0A372L7I8"/>
<keyword evidence="1" id="KW-0472">Membrane</keyword>
<sequence length="265" mass="30189">MLLPPLEKIEGREEIQMINKSKKLLPYIFFIGFIGFMFGNSTIVAKSKADIVIMTELLQHDKNVNIQDWSVYAREKITTIKTEHAFNQAVEEIRGDIPKAKWTIEDNNNERKAIAVFKNPETGLTESVHLMASLEEMESVSYLIYEVKGHSWDNRNSAFFEKTFQNRKKDIFRGNPSIFSCVKGVFNDNIDTVLSTETARLLDLFKAQEIESVKENNFISLSARTAMFSQTLTNKQLNLQLALRTAGMGSKTTVVVGTPIITFEY</sequence>
<name>A0A372L7I8_9BACI</name>
<comment type="caution">
    <text evidence="2">The sequence shown here is derived from an EMBL/GenBank/DDBJ whole genome shotgun (WGS) entry which is preliminary data.</text>
</comment>
<keyword evidence="1" id="KW-1133">Transmembrane helix</keyword>
<dbReference type="InterPro" id="IPR036209">
    <property type="entry name" value="YwmB-like_sf"/>
</dbReference>